<accession>A0A1E3PW87</accession>
<evidence type="ECO:0000256" key="3">
    <source>
        <dbReference type="ARBA" id="ARBA00007289"/>
    </source>
</evidence>
<protein>
    <recommendedName>
        <fullName evidence="4">Biogenesis of lysosome-related organelles complex 1 subunit CNL1</fullName>
    </recommendedName>
    <alternativeName>
        <fullName evidence="6">CNO-like protein 1</fullName>
    </alternativeName>
</protein>
<comment type="subcellular location">
    <subcellularLocation>
        <location evidence="2">Cytoplasm</location>
    </subcellularLocation>
</comment>
<evidence type="ECO:0000256" key="6">
    <source>
        <dbReference type="ARBA" id="ARBA00029995"/>
    </source>
</evidence>
<evidence type="ECO:0000256" key="2">
    <source>
        <dbReference type="ARBA" id="ARBA00004496"/>
    </source>
</evidence>
<evidence type="ECO:0000256" key="5">
    <source>
        <dbReference type="ARBA" id="ARBA00022490"/>
    </source>
</evidence>
<dbReference type="AlphaFoldDB" id="A0A1E3PW87"/>
<gene>
    <name evidence="7" type="ORF">LIPSTDRAFT_7115</name>
</gene>
<proteinExistence type="inferred from homology"/>
<evidence type="ECO:0000313" key="7">
    <source>
        <dbReference type="EMBL" id="ODQ69087.1"/>
    </source>
</evidence>
<sequence>MELPSISKESVDLVSTKFDTIIADVSERMNYLIQQTCQSAERHHEQCIALADEATWEMDRLRTIIERCDEIELEFAKIKRIGEIVKEFKNRVAYLEKRA</sequence>
<keyword evidence="8" id="KW-1185">Reference proteome</keyword>
<dbReference type="InterPro" id="IPR034455">
    <property type="entry name" value="CNL1"/>
</dbReference>
<evidence type="ECO:0000256" key="1">
    <source>
        <dbReference type="ARBA" id="ARBA00003807"/>
    </source>
</evidence>
<dbReference type="Proteomes" id="UP000094385">
    <property type="component" value="Unassembled WGS sequence"/>
</dbReference>
<evidence type="ECO:0000313" key="8">
    <source>
        <dbReference type="Proteomes" id="UP000094385"/>
    </source>
</evidence>
<dbReference type="OrthoDB" id="5424991at2759"/>
<comment type="function">
    <text evidence="1">Component of the biogenesis of lysosome-related organelles complex-1 (BLOC-1), a complex that is involved in endosomal cargo sorting.</text>
</comment>
<dbReference type="PANTHER" id="PTHR39145:SF1">
    <property type="entry name" value="BIOGENESIS OF LYSOSOME-RELATED ORGANELLES COMPLEX 1 SUBUNIT CNL1"/>
    <property type="match status" value="1"/>
</dbReference>
<dbReference type="STRING" id="675824.A0A1E3PW87"/>
<dbReference type="PANTHER" id="PTHR39145">
    <property type="entry name" value="BIOGENESIS OF LYSOSOME-RELATED ORGANELLES COMPLEX 1 SUBUNIT CNL1"/>
    <property type="match status" value="1"/>
</dbReference>
<evidence type="ECO:0000256" key="4">
    <source>
        <dbReference type="ARBA" id="ARBA00014971"/>
    </source>
</evidence>
<dbReference type="EMBL" id="KV454305">
    <property type="protein sequence ID" value="ODQ69087.1"/>
    <property type="molecule type" value="Genomic_DNA"/>
</dbReference>
<reference evidence="7 8" key="1">
    <citation type="journal article" date="2016" name="Proc. Natl. Acad. Sci. U.S.A.">
        <title>Comparative genomics of biotechnologically important yeasts.</title>
        <authorList>
            <person name="Riley R."/>
            <person name="Haridas S."/>
            <person name="Wolfe K.H."/>
            <person name="Lopes M.R."/>
            <person name="Hittinger C.T."/>
            <person name="Goeker M."/>
            <person name="Salamov A.A."/>
            <person name="Wisecaver J.H."/>
            <person name="Long T.M."/>
            <person name="Calvey C.H."/>
            <person name="Aerts A.L."/>
            <person name="Barry K.W."/>
            <person name="Choi C."/>
            <person name="Clum A."/>
            <person name="Coughlan A.Y."/>
            <person name="Deshpande S."/>
            <person name="Douglass A.P."/>
            <person name="Hanson S.J."/>
            <person name="Klenk H.-P."/>
            <person name="LaButti K.M."/>
            <person name="Lapidus A."/>
            <person name="Lindquist E.A."/>
            <person name="Lipzen A.M."/>
            <person name="Meier-Kolthoff J.P."/>
            <person name="Ohm R.A."/>
            <person name="Otillar R.P."/>
            <person name="Pangilinan J.L."/>
            <person name="Peng Y."/>
            <person name="Rokas A."/>
            <person name="Rosa C.A."/>
            <person name="Scheuner C."/>
            <person name="Sibirny A.A."/>
            <person name="Slot J.C."/>
            <person name="Stielow J.B."/>
            <person name="Sun H."/>
            <person name="Kurtzman C.P."/>
            <person name="Blackwell M."/>
            <person name="Grigoriev I.V."/>
            <person name="Jeffries T.W."/>
        </authorList>
    </citation>
    <scope>NUCLEOTIDE SEQUENCE [LARGE SCALE GENOMIC DNA]</scope>
    <source>
        <strain evidence="7 8">NRRL Y-11557</strain>
    </source>
</reference>
<organism evidence="7 8">
    <name type="scientific">Lipomyces starkeyi NRRL Y-11557</name>
    <dbReference type="NCBI Taxonomy" id="675824"/>
    <lineage>
        <taxon>Eukaryota</taxon>
        <taxon>Fungi</taxon>
        <taxon>Dikarya</taxon>
        <taxon>Ascomycota</taxon>
        <taxon>Saccharomycotina</taxon>
        <taxon>Lipomycetes</taxon>
        <taxon>Lipomycetales</taxon>
        <taxon>Lipomycetaceae</taxon>
        <taxon>Lipomyces</taxon>
    </lineage>
</organism>
<dbReference type="GO" id="GO:0031083">
    <property type="term" value="C:BLOC-1 complex"/>
    <property type="evidence" value="ECO:0007669"/>
    <property type="project" value="InterPro"/>
</dbReference>
<keyword evidence="5" id="KW-0963">Cytoplasm</keyword>
<dbReference type="GO" id="GO:0005737">
    <property type="term" value="C:cytoplasm"/>
    <property type="evidence" value="ECO:0007669"/>
    <property type="project" value="UniProtKB-SubCell"/>
</dbReference>
<name>A0A1E3PW87_LIPST</name>
<dbReference type="GO" id="GO:0007032">
    <property type="term" value="P:endosome organization"/>
    <property type="evidence" value="ECO:0007669"/>
    <property type="project" value="TreeGrafter"/>
</dbReference>
<comment type="similarity">
    <text evidence="3">Belongs to the BLOC1S4 family.</text>
</comment>